<dbReference type="Pfam" id="PF01585">
    <property type="entry name" value="G-patch"/>
    <property type="match status" value="1"/>
</dbReference>
<feature type="compositionally biased region" description="Basic residues" evidence="2">
    <location>
        <begin position="626"/>
        <end position="638"/>
    </location>
</feature>
<feature type="compositionally biased region" description="Polar residues" evidence="2">
    <location>
        <begin position="488"/>
        <end position="503"/>
    </location>
</feature>
<dbReference type="CDD" id="cd19870">
    <property type="entry name" value="DSRM_SON-like"/>
    <property type="match status" value="1"/>
</dbReference>
<name>A0A6P6PAJ6_CARAU</name>
<feature type="compositionally biased region" description="Polar residues" evidence="2">
    <location>
        <begin position="368"/>
        <end position="384"/>
    </location>
</feature>
<dbReference type="OrthoDB" id="786951at2759"/>
<feature type="compositionally biased region" description="Basic and acidic residues" evidence="2">
    <location>
        <begin position="67"/>
        <end position="79"/>
    </location>
</feature>
<dbReference type="KEGG" id="caua:113096933"/>
<feature type="domain" description="DRBM" evidence="3">
    <location>
        <begin position="1043"/>
        <end position="1113"/>
    </location>
</feature>
<dbReference type="Pfam" id="PF17069">
    <property type="entry name" value="RSRP"/>
    <property type="match status" value="1"/>
</dbReference>
<feature type="compositionally biased region" description="Basic and acidic residues" evidence="2">
    <location>
        <begin position="461"/>
        <end position="476"/>
    </location>
</feature>
<feature type="compositionally biased region" description="Basic and acidic residues" evidence="2">
    <location>
        <begin position="198"/>
        <end position="214"/>
    </location>
</feature>
<dbReference type="Gene3D" id="3.30.160.20">
    <property type="match status" value="1"/>
</dbReference>
<feature type="compositionally biased region" description="Basic and acidic residues" evidence="2">
    <location>
        <begin position="155"/>
        <end position="164"/>
    </location>
</feature>
<feature type="compositionally biased region" description="Low complexity" evidence="2">
    <location>
        <begin position="142"/>
        <end position="152"/>
    </location>
</feature>
<reference evidence="6" key="1">
    <citation type="submission" date="2025-08" db="UniProtKB">
        <authorList>
            <consortium name="RefSeq"/>
        </authorList>
    </citation>
    <scope>IDENTIFICATION</scope>
    <source>
        <strain evidence="6">Wakin</strain>
        <tissue evidence="6">Muscle</tissue>
    </source>
</reference>
<dbReference type="GeneID" id="113096933"/>
<feature type="compositionally biased region" description="Basic residues" evidence="2">
    <location>
        <begin position="80"/>
        <end position="100"/>
    </location>
</feature>
<feature type="compositionally biased region" description="Basic and acidic residues" evidence="2">
    <location>
        <begin position="101"/>
        <end position="119"/>
    </location>
</feature>
<evidence type="ECO:0000256" key="2">
    <source>
        <dbReference type="SAM" id="MobiDB-lite"/>
    </source>
</evidence>
<feature type="compositionally biased region" description="Basic residues" evidence="2">
    <location>
        <begin position="224"/>
        <end position="265"/>
    </location>
</feature>
<keyword evidence="5" id="KW-1185">Reference proteome</keyword>
<evidence type="ECO:0000256" key="1">
    <source>
        <dbReference type="PROSITE-ProRule" id="PRU00266"/>
    </source>
</evidence>
<dbReference type="SUPFAM" id="SSF54768">
    <property type="entry name" value="dsRNA-binding domain-like"/>
    <property type="match status" value="1"/>
</dbReference>
<dbReference type="GO" id="GO:0048024">
    <property type="term" value="P:regulation of mRNA splicing, via spliceosome"/>
    <property type="evidence" value="ECO:0007669"/>
    <property type="project" value="TreeGrafter"/>
</dbReference>
<dbReference type="GO" id="GO:0003723">
    <property type="term" value="F:RNA binding"/>
    <property type="evidence" value="ECO:0007669"/>
    <property type="project" value="UniProtKB-UniRule"/>
</dbReference>
<evidence type="ECO:0000313" key="5">
    <source>
        <dbReference type="Proteomes" id="UP000515129"/>
    </source>
</evidence>
<dbReference type="PROSITE" id="PS50137">
    <property type="entry name" value="DS_RBD"/>
    <property type="match status" value="1"/>
</dbReference>
<feature type="compositionally biased region" description="Low complexity" evidence="2">
    <location>
        <begin position="335"/>
        <end position="348"/>
    </location>
</feature>
<feature type="compositionally biased region" description="Low complexity" evidence="2">
    <location>
        <begin position="504"/>
        <end position="517"/>
    </location>
</feature>
<dbReference type="Pfam" id="PF14709">
    <property type="entry name" value="DND1_DSRM"/>
    <property type="match status" value="1"/>
</dbReference>
<dbReference type="RefSeq" id="XP_026117962.1">
    <property type="nucleotide sequence ID" value="XM_026262177.1"/>
</dbReference>
<sequence length="1131" mass="125589">METEIEHIFRDFLMNKIKEIEDETQETSVFPFSVKDEPQSDPVKETREDGHKEEQMNTLTDNVVHTDLQDNHGQEDTSTKHRKSKKHKKHKSKKKRKKRKEGKDSSSDTESDKEIQESGKKKKSKKKKRSKDADKPKRSGSRSESSSASGSESESESKPSKENTKSSSADKTSKSELRDTSGVGKPQELPDIIPKVENSVHKSTEMERTEEKKRSSCRTSKSKERSRGRRTRSRSPRRKSERRSRSPKRKPSTSRSRNSSKKRSPQQREKSRSRSKRHNNRSRSHSVRRGRHSRSRSRSRSRSVVISRKNRRSTSKSRSRSPQHRHHSRSKSQSRTKPSESRSISNSRSDLKLETELITKDIDPAVDNSKSCETQTNVSLNTTENGKDPTVTVISDTKLSETASNVSSSGFSPVVVKGSWRPIPFLAQPSETTSSQKCVKPEVPLEVTNVSEEPSVFPTVKPKDSEGAASPEKKETNVNPKTIEETSVVKNSMSPSRSPSQKISASSKVAAQSGSKSSSKKKSRSSSQKSRSPSERKSHKSRPMSKHSKSRSPKKKRSRSHSQGRRRKSRTPDRNRRSKSRKRSSSRSRRRSRSGSRQRRAFGSRTLNQRDRWKREPSRSPVLILRNKRSTSKTRRSTSKTPPRLTELDKEQLLEIAKANAAAMCAKAGMQIPESLRPRAALQLPLPIPNSTSLSLSFPMMSNMTMNAAMASMSAATMTAALSSMGALAFLPQMAPLPTIVNKPPSSNTQNLANIEEAKKKVAKQANSFSIKELTERCKKIVDSKEEMAIAKPHVSDDEEDERPFGASLKEHKGIAFSLSNTSIKPSIRTDVTFAKEFPVSSGSQHRNKEPDGAYGEWVSVKKKTEKPSASGSSGTEKTTKDNDSVFPEAPSQPVDITSAVSERAVAQKRLAENPFDINAMCMLNKAQEQVDAWAQSNTIPGLFTGSTGAQVLSSDELSNSGPQAWIKKDQFLRAAPVSGGMGELLMRKMGWHSGEGLGKHREGTVEPIIIDFKTDRKGLVAEGEKTQKSGNIVVMKDLLGKHPVSALMEMCNKKKWPQPEFVLVHHSGPDHRKNFLFKVVVNGCEYQPQTASSNKKHAKAVAATVALQAMGEVAGDGVHTGPVFTAATST</sequence>
<dbReference type="PANTHER" id="PTHR46528">
    <property type="entry name" value="PROTEIN SON"/>
    <property type="match status" value="1"/>
</dbReference>
<dbReference type="InterPro" id="IPR014720">
    <property type="entry name" value="dsRBD_dom"/>
</dbReference>
<feature type="compositionally biased region" description="Basic residues" evidence="2">
    <location>
        <begin position="576"/>
        <end position="602"/>
    </location>
</feature>
<evidence type="ECO:0000259" key="4">
    <source>
        <dbReference type="PROSITE" id="PS50174"/>
    </source>
</evidence>
<proteinExistence type="predicted"/>
<keyword evidence="1" id="KW-0694">RNA-binding</keyword>
<protein>
    <submittedName>
        <fullName evidence="6">Protein SON-like isoform X1</fullName>
    </submittedName>
</protein>
<feature type="compositionally biased region" description="Basic residues" evidence="2">
    <location>
        <begin position="308"/>
        <end position="334"/>
    </location>
</feature>
<feature type="region of interest" description="Disordered" evidence="2">
    <location>
        <begin position="427"/>
        <end position="648"/>
    </location>
</feature>
<dbReference type="GO" id="GO:0051726">
    <property type="term" value="P:regulation of cell cycle"/>
    <property type="evidence" value="ECO:0007669"/>
    <property type="project" value="InterPro"/>
</dbReference>
<dbReference type="AlphaFoldDB" id="A0A6P6PAJ6"/>
<accession>A0A6P6PAJ6</accession>
<dbReference type="InterPro" id="IPR032922">
    <property type="entry name" value="SON"/>
</dbReference>
<feature type="compositionally biased region" description="Basic and acidic residues" evidence="2">
    <location>
        <begin position="608"/>
        <end position="618"/>
    </location>
</feature>
<dbReference type="PROSITE" id="PS50174">
    <property type="entry name" value="G_PATCH"/>
    <property type="match status" value="1"/>
</dbReference>
<organism evidence="5 6">
    <name type="scientific">Carassius auratus</name>
    <name type="common">Goldfish</name>
    <dbReference type="NCBI Taxonomy" id="7957"/>
    <lineage>
        <taxon>Eukaryota</taxon>
        <taxon>Metazoa</taxon>
        <taxon>Chordata</taxon>
        <taxon>Craniata</taxon>
        <taxon>Vertebrata</taxon>
        <taxon>Euteleostomi</taxon>
        <taxon>Actinopterygii</taxon>
        <taxon>Neopterygii</taxon>
        <taxon>Teleostei</taxon>
        <taxon>Ostariophysi</taxon>
        <taxon>Cypriniformes</taxon>
        <taxon>Cyprinidae</taxon>
        <taxon>Cyprininae</taxon>
        <taxon>Carassius</taxon>
    </lineage>
</organism>
<evidence type="ECO:0000259" key="3">
    <source>
        <dbReference type="PROSITE" id="PS50137"/>
    </source>
</evidence>
<feature type="region of interest" description="Disordered" evidence="2">
    <location>
        <begin position="23"/>
        <end position="390"/>
    </location>
</feature>
<feature type="compositionally biased region" description="Basic and acidic residues" evidence="2">
    <location>
        <begin position="34"/>
        <end position="55"/>
    </location>
</feature>
<feature type="compositionally biased region" description="Polar residues" evidence="2">
    <location>
        <begin position="868"/>
        <end position="877"/>
    </location>
</feature>
<feature type="compositionally biased region" description="Basic residues" evidence="2">
    <location>
        <begin position="120"/>
        <end position="130"/>
    </location>
</feature>
<feature type="compositionally biased region" description="Basic and acidic residues" evidence="2">
    <location>
        <begin position="349"/>
        <end position="363"/>
    </location>
</feature>
<dbReference type="Proteomes" id="UP000515129">
    <property type="component" value="Chromosome 1"/>
</dbReference>
<dbReference type="SMART" id="SM00358">
    <property type="entry name" value="DSRM"/>
    <property type="match status" value="1"/>
</dbReference>
<feature type="domain" description="G-patch" evidence="4">
    <location>
        <begin position="979"/>
        <end position="1025"/>
    </location>
</feature>
<feature type="compositionally biased region" description="Basic residues" evidence="2">
    <location>
        <begin position="537"/>
        <end position="569"/>
    </location>
</feature>
<feature type="compositionally biased region" description="Basic residues" evidence="2">
    <location>
        <begin position="273"/>
        <end position="301"/>
    </location>
</feature>
<dbReference type="InterPro" id="IPR000467">
    <property type="entry name" value="G_patch_dom"/>
</dbReference>
<dbReference type="PANTHER" id="PTHR46528:SF1">
    <property type="entry name" value="PROTEIN SON"/>
    <property type="match status" value="1"/>
</dbReference>
<dbReference type="FunFam" id="3.30.160.20:FF:000053">
    <property type="entry name" value="protein SON isoform X1"/>
    <property type="match status" value="1"/>
</dbReference>
<evidence type="ECO:0000313" key="6">
    <source>
        <dbReference type="RefSeq" id="XP_026117962.1"/>
    </source>
</evidence>
<gene>
    <name evidence="6" type="primary">LOC113096933</name>
</gene>
<feature type="region of interest" description="Disordered" evidence="2">
    <location>
        <begin position="839"/>
        <end position="899"/>
    </location>
</feature>
<dbReference type="SMART" id="SM00443">
    <property type="entry name" value="G_patch"/>
    <property type="match status" value="1"/>
</dbReference>